<sequence>MASTVRSHKGLVTKKNQIVRAWLEESTQFLQNVQQTNTQHEHSKELALAVSMCDEYLQLLEVSLTKLTEAFDKLEDTTDEDEDKIDKYIESIEETIVGLHAHRSNLKRTLQEDNTGSSNQRSSSTGKPAITCTLCGGETEKEIWDRYWSLESTGTEEYAGTQQTELQRVNEKVLKRFKESIEKRDDGYYVRLPWKENHPDLPDNKALALKRLKKVLEIYQKDNEILQAYDNTFKDQLEKGVIEENTASTDDMTAEIRNNLYVDNLFFGAQSSHEALTKYVHTKNLFRELNMNLREYRSNDESFNETIEESDRMQSTCPKVLGIPWNSEMDKFVIKGSMGVAKERITKRTVTQQLASVYDPLGLLVPLLLPAKIFLQSFWKEELEWDTTLNPSLQDQWRQISTEISTFYKEVHRQILTTDKKTRLVVFTDAGQCAIAACAYLATEDESNLVMGKSKLPSIKTSMTIPKLEMNAVTLGVRMSHFICTELQSVCKIEEVIYYTDSDVVLGWIKSPPTRHSVGVLVTNRLTEIRHIIGNLEDRNIKCFFGHVKTSDNPADCESRGLTAEALSDHTWWKGPSFINKVDYATLTEIKKDEEAITATMNSIHISTERVNDQIIDLTRYSSLEKAQRVLVYALRFIGKSSIHFTEERKTEIQRNIPALKAMSRSQNITGAEMHESRMCIIRDHQKHYVDEHLIKSQKELNIREDEQGVLRCYGRLKKADISLTARTPIYIAPKTALSYLIITETKWHGFPGRDLPRKRAIGED</sequence>
<keyword evidence="1" id="KW-0175">Coiled coil</keyword>
<evidence type="ECO:0000256" key="1">
    <source>
        <dbReference type="SAM" id="Coils"/>
    </source>
</evidence>
<feature type="coiled-coil region" evidence="1">
    <location>
        <begin position="57"/>
        <end position="84"/>
    </location>
</feature>
<dbReference type="Pfam" id="PF05380">
    <property type="entry name" value="Peptidase_A17"/>
    <property type="match status" value="1"/>
</dbReference>
<protein>
    <submittedName>
        <fullName evidence="3">Uncharacterized protein</fullName>
    </submittedName>
</protein>
<evidence type="ECO:0000256" key="2">
    <source>
        <dbReference type="SAM" id="MobiDB-lite"/>
    </source>
</evidence>
<dbReference type="PANTHER" id="PTHR47331:SF4">
    <property type="entry name" value="PEPTIDASE S1 DOMAIN-CONTAINING PROTEIN"/>
    <property type="match status" value="1"/>
</dbReference>
<name>A0AA36MAG2_CYLNA</name>
<dbReference type="InterPro" id="IPR008042">
    <property type="entry name" value="Retrotrans_Pao"/>
</dbReference>
<dbReference type="Proteomes" id="UP001176961">
    <property type="component" value="Unassembled WGS sequence"/>
</dbReference>
<gene>
    <name evidence="3" type="ORF">CYNAS_LOCUS15301</name>
</gene>
<dbReference type="SUPFAM" id="SSF56672">
    <property type="entry name" value="DNA/RNA polymerases"/>
    <property type="match status" value="1"/>
</dbReference>
<keyword evidence="4" id="KW-1185">Reference proteome</keyword>
<dbReference type="EMBL" id="CATQJL010000305">
    <property type="protein sequence ID" value="CAJ0603318.1"/>
    <property type="molecule type" value="Genomic_DNA"/>
</dbReference>
<accession>A0AA36MAG2</accession>
<dbReference type="PANTHER" id="PTHR47331">
    <property type="entry name" value="PHD-TYPE DOMAIN-CONTAINING PROTEIN"/>
    <property type="match status" value="1"/>
</dbReference>
<evidence type="ECO:0000313" key="4">
    <source>
        <dbReference type="Proteomes" id="UP001176961"/>
    </source>
</evidence>
<dbReference type="AlphaFoldDB" id="A0AA36MAG2"/>
<feature type="region of interest" description="Disordered" evidence="2">
    <location>
        <begin position="108"/>
        <end position="128"/>
    </location>
</feature>
<feature type="compositionally biased region" description="Polar residues" evidence="2">
    <location>
        <begin position="112"/>
        <end position="126"/>
    </location>
</feature>
<proteinExistence type="predicted"/>
<organism evidence="3 4">
    <name type="scientific">Cylicocyclus nassatus</name>
    <name type="common">Nematode worm</name>
    <dbReference type="NCBI Taxonomy" id="53992"/>
    <lineage>
        <taxon>Eukaryota</taxon>
        <taxon>Metazoa</taxon>
        <taxon>Ecdysozoa</taxon>
        <taxon>Nematoda</taxon>
        <taxon>Chromadorea</taxon>
        <taxon>Rhabditida</taxon>
        <taxon>Rhabditina</taxon>
        <taxon>Rhabditomorpha</taxon>
        <taxon>Strongyloidea</taxon>
        <taxon>Strongylidae</taxon>
        <taxon>Cylicocyclus</taxon>
    </lineage>
</organism>
<comment type="caution">
    <text evidence="3">The sequence shown here is derived from an EMBL/GenBank/DDBJ whole genome shotgun (WGS) entry which is preliminary data.</text>
</comment>
<dbReference type="InterPro" id="IPR043502">
    <property type="entry name" value="DNA/RNA_pol_sf"/>
</dbReference>
<reference evidence="3" key="1">
    <citation type="submission" date="2023-07" db="EMBL/GenBank/DDBJ databases">
        <authorList>
            <consortium name="CYATHOMIX"/>
        </authorList>
    </citation>
    <scope>NUCLEOTIDE SEQUENCE</scope>
    <source>
        <strain evidence="3">N/A</strain>
    </source>
</reference>
<evidence type="ECO:0000313" key="3">
    <source>
        <dbReference type="EMBL" id="CAJ0603318.1"/>
    </source>
</evidence>